<dbReference type="Gene3D" id="3.40.50.1240">
    <property type="entry name" value="Phosphoglycerate mutase-like"/>
    <property type="match status" value="1"/>
</dbReference>
<dbReference type="EMBL" id="VUYU01000044">
    <property type="protein sequence ID" value="NHZ38279.1"/>
    <property type="molecule type" value="Genomic_DNA"/>
</dbReference>
<evidence type="ECO:0000313" key="2">
    <source>
        <dbReference type="Proteomes" id="UP000785613"/>
    </source>
</evidence>
<gene>
    <name evidence="1" type="ORF">F0185_32540</name>
</gene>
<sequence length="181" mass="19491">MRLYLVRHLAPQVAPGVCYGRTDLTVDPGLQALALPALRERLPAGAPIFSSPLRRCAGLAQALGGAAVRYDPRLAELDFGDWEMRRWDDIERAAIDAWVADMAGYRPGGGESVTDMARRVSAFYADCMRSRTSAAIVICHAGAIRLLAARARGLAPEAMALEAAQRPHAIAYGETVTIDCV</sequence>
<dbReference type="SMART" id="SM00855">
    <property type="entry name" value="PGAM"/>
    <property type="match status" value="1"/>
</dbReference>
<evidence type="ECO:0000313" key="1">
    <source>
        <dbReference type="EMBL" id="NHZ38279.1"/>
    </source>
</evidence>
<protein>
    <submittedName>
        <fullName evidence="1">Phosphoglycerate mutase</fullName>
    </submittedName>
</protein>
<dbReference type="RefSeq" id="WP_167232662.1">
    <property type="nucleotide sequence ID" value="NZ_VUYU01000044.1"/>
</dbReference>
<reference evidence="1 2" key="1">
    <citation type="submission" date="2019-09" db="EMBL/GenBank/DDBJ databases">
        <title>Taxonomy of Antarctic Massilia spp.: description of Massilia rubra sp. nov., Massilia aquatica sp. nov., Massilia mucilaginosa sp. nov., Massilia frigida sp. nov. isolated from streams, lakes and regoliths.</title>
        <authorList>
            <person name="Holochova P."/>
            <person name="Sedlacek I."/>
            <person name="Kralova S."/>
            <person name="Maslanova I."/>
            <person name="Busse H.-J."/>
            <person name="Stankova E."/>
            <person name="Vrbovska V."/>
            <person name="Kovarovic V."/>
            <person name="Bartak M."/>
            <person name="Svec P."/>
            <person name="Pantucek R."/>
        </authorList>
    </citation>
    <scope>NUCLEOTIDE SEQUENCE [LARGE SCALE GENOMIC DNA]</scope>
    <source>
        <strain evidence="1 2">CCM 8692</strain>
    </source>
</reference>
<dbReference type="InterPro" id="IPR013078">
    <property type="entry name" value="His_Pase_superF_clade-1"/>
</dbReference>
<keyword evidence="2" id="KW-1185">Reference proteome</keyword>
<dbReference type="InterPro" id="IPR029033">
    <property type="entry name" value="His_PPase_superfam"/>
</dbReference>
<organism evidence="1 2">
    <name type="scientific">Massilia rubra</name>
    <dbReference type="NCBI Taxonomy" id="2607910"/>
    <lineage>
        <taxon>Bacteria</taxon>
        <taxon>Pseudomonadati</taxon>
        <taxon>Pseudomonadota</taxon>
        <taxon>Betaproteobacteria</taxon>
        <taxon>Burkholderiales</taxon>
        <taxon>Oxalobacteraceae</taxon>
        <taxon>Telluria group</taxon>
        <taxon>Massilia</taxon>
    </lineage>
</organism>
<dbReference type="CDD" id="cd07067">
    <property type="entry name" value="HP_PGM_like"/>
    <property type="match status" value="1"/>
</dbReference>
<accession>A0ABX0LTU7</accession>
<proteinExistence type="predicted"/>
<dbReference type="SUPFAM" id="SSF53254">
    <property type="entry name" value="Phosphoglycerate mutase-like"/>
    <property type="match status" value="1"/>
</dbReference>
<name>A0ABX0LTU7_9BURK</name>
<dbReference type="Proteomes" id="UP000785613">
    <property type="component" value="Unassembled WGS sequence"/>
</dbReference>
<dbReference type="Pfam" id="PF00300">
    <property type="entry name" value="His_Phos_1"/>
    <property type="match status" value="1"/>
</dbReference>
<comment type="caution">
    <text evidence="1">The sequence shown here is derived from an EMBL/GenBank/DDBJ whole genome shotgun (WGS) entry which is preliminary data.</text>
</comment>